<comment type="caution">
    <text evidence="1">The sequence shown here is derived from an EMBL/GenBank/DDBJ whole genome shotgun (WGS) entry which is preliminary data.</text>
</comment>
<proteinExistence type="predicted"/>
<evidence type="ECO:0000313" key="1">
    <source>
        <dbReference type="EMBL" id="KAG0003942.1"/>
    </source>
</evidence>
<gene>
    <name evidence="1" type="ORF">BGZ80_005713</name>
</gene>
<organism evidence="1 2">
    <name type="scientific">Entomortierella chlamydospora</name>
    <dbReference type="NCBI Taxonomy" id="101097"/>
    <lineage>
        <taxon>Eukaryota</taxon>
        <taxon>Fungi</taxon>
        <taxon>Fungi incertae sedis</taxon>
        <taxon>Mucoromycota</taxon>
        <taxon>Mortierellomycotina</taxon>
        <taxon>Mortierellomycetes</taxon>
        <taxon>Mortierellales</taxon>
        <taxon>Mortierellaceae</taxon>
        <taxon>Entomortierella</taxon>
    </lineage>
</organism>
<accession>A0A9P6SUE2</accession>
<dbReference type="CDD" id="cd09917">
    <property type="entry name" value="F-box_SF"/>
    <property type="match status" value="1"/>
</dbReference>
<evidence type="ECO:0000313" key="2">
    <source>
        <dbReference type="Proteomes" id="UP000703661"/>
    </source>
</evidence>
<name>A0A9P6SUE2_9FUNG</name>
<dbReference type="Proteomes" id="UP000703661">
    <property type="component" value="Unassembled WGS sequence"/>
</dbReference>
<keyword evidence="2" id="KW-1185">Reference proteome</keyword>
<dbReference type="AlphaFoldDB" id="A0A9P6SUE2"/>
<sequence length="146" mass="16677">MSSSQSSFSHTLVVPELLQEIGKYLTANEVATALQVCKDWQTSLLPLAARDVYISYTQNILPPFDLLARNSWRTQTMTIVGRPGRGQIEYFNLRGCTALKKFTWKSEEPALSLTTESQWERMIIFVRENRTAIESMTIEYRPPSLA</sequence>
<protein>
    <recommendedName>
        <fullName evidence="3">F-box domain-containing protein</fullName>
    </recommendedName>
</protein>
<dbReference type="EMBL" id="JAAAID010002807">
    <property type="protein sequence ID" value="KAG0003942.1"/>
    <property type="molecule type" value="Genomic_DNA"/>
</dbReference>
<reference evidence="1" key="1">
    <citation type="journal article" date="2020" name="Fungal Divers.">
        <title>Resolving the Mortierellaceae phylogeny through synthesis of multi-gene phylogenetics and phylogenomics.</title>
        <authorList>
            <person name="Vandepol N."/>
            <person name="Liber J."/>
            <person name="Desiro A."/>
            <person name="Na H."/>
            <person name="Kennedy M."/>
            <person name="Barry K."/>
            <person name="Grigoriev I.V."/>
            <person name="Miller A.N."/>
            <person name="O'Donnell K."/>
            <person name="Stajich J.E."/>
            <person name="Bonito G."/>
        </authorList>
    </citation>
    <scope>NUCLEOTIDE SEQUENCE</scope>
    <source>
        <strain evidence="1">NRRL 2769</strain>
    </source>
</reference>
<evidence type="ECO:0008006" key="3">
    <source>
        <dbReference type="Google" id="ProtNLM"/>
    </source>
</evidence>